<dbReference type="Proteomes" id="UP000515237">
    <property type="component" value="Plasmid unnamed2"/>
</dbReference>
<evidence type="ECO:0000313" key="2">
    <source>
        <dbReference type="EMBL" id="QNF31354.1"/>
    </source>
</evidence>
<protein>
    <submittedName>
        <fullName evidence="2">Uncharacterized protein</fullName>
    </submittedName>
</protein>
<geneLocation type="plasmid" evidence="2 3">
    <name>unnamed2</name>
</geneLocation>
<dbReference type="EMBL" id="CP055155">
    <property type="protein sequence ID" value="QNF31354.1"/>
    <property type="molecule type" value="Genomic_DNA"/>
</dbReference>
<dbReference type="AlphaFoldDB" id="A0A7G7G2H0"/>
<keyword evidence="3" id="KW-1185">Reference proteome</keyword>
<organism evidence="2 3">
    <name type="scientific">Adhaeribacter swui</name>
    <dbReference type="NCBI Taxonomy" id="2086471"/>
    <lineage>
        <taxon>Bacteria</taxon>
        <taxon>Pseudomonadati</taxon>
        <taxon>Bacteroidota</taxon>
        <taxon>Cytophagia</taxon>
        <taxon>Cytophagales</taxon>
        <taxon>Hymenobacteraceae</taxon>
        <taxon>Adhaeribacter</taxon>
    </lineage>
</organism>
<keyword evidence="2" id="KW-0614">Plasmid</keyword>
<gene>
    <name evidence="2" type="ORF">HUW51_00940</name>
</gene>
<feature type="transmembrane region" description="Helical" evidence="1">
    <location>
        <begin position="32"/>
        <end position="49"/>
    </location>
</feature>
<sequence length="128" mass="14452">MKPRNPFSHLFDWYANARERVQQYAARYPERIIAGMFIILLFAVAALLISKATHKNSYAGSIHFISDKLSLPHKPVTKPGHSLGSDMIDVLDAYREASAINPDSITAKDSLLLKEIDKDLNRILDEQD</sequence>
<proteinExistence type="predicted"/>
<reference evidence="2 3" key="1">
    <citation type="journal article" date="2018" name="Int. J. Syst. Evol. Microbiol.">
        <title>Adhaeribacter swui sp. nov., isolated from wet mud.</title>
        <authorList>
            <person name="Kim D.U."/>
            <person name="Kim K.W."/>
            <person name="Kang M.S."/>
            <person name="Kim J.Y."/>
            <person name="Jang J.H."/>
            <person name="Kim M.K."/>
        </authorList>
    </citation>
    <scope>NUCLEOTIDE SEQUENCE [LARGE SCALE GENOMIC DNA]</scope>
    <source>
        <strain evidence="2 3">KCTC 52873</strain>
        <plasmid evidence="2">unnamed2</plasmid>
    </source>
</reference>
<keyword evidence="1" id="KW-1133">Transmembrane helix</keyword>
<accession>A0A7G7G2H0</accession>
<keyword evidence="1" id="KW-0812">Transmembrane</keyword>
<evidence type="ECO:0000313" key="3">
    <source>
        <dbReference type="Proteomes" id="UP000515237"/>
    </source>
</evidence>
<keyword evidence="1" id="KW-0472">Membrane</keyword>
<name>A0A7G7G2H0_9BACT</name>
<dbReference type="RefSeq" id="WP_185270020.1">
    <property type="nucleotide sequence ID" value="NZ_CP055155.1"/>
</dbReference>
<evidence type="ECO:0000256" key="1">
    <source>
        <dbReference type="SAM" id="Phobius"/>
    </source>
</evidence>
<dbReference type="KEGG" id="aswu:HUW51_00940"/>